<gene>
    <name evidence="3" type="ORF">GGP61_001605</name>
</gene>
<evidence type="ECO:0000256" key="1">
    <source>
        <dbReference type="SAM" id="Phobius"/>
    </source>
</evidence>
<keyword evidence="1" id="KW-0472">Membrane</keyword>
<organism evidence="3 4">
    <name type="scientific">Salinibacter ruber</name>
    <dbReference type="NCBI Taxonomy" id="146919"/>
    <lineage>
        <taxon>Bacteria</taxon>
        <taxon>Pseudomonadati</taxon>
        <taxon>Rhodothermota</taxon>
        <taxon>Rhodothermia</taxon>
        <taxon>Rhodothermales</taxon>
        <taxon>Salinibacteraceae</taxon>
        <taxon>Salinibacter</taxon>
    </lineage>
</organism>
<keyword evidence="1" id="KW-0812">Transmembrane</keyword>
<sequence length="49" mass="5561">MELIPDWAPNIHPMIVHFPIALIVGALGADIFSLVLRRWEWLRPATVAL</sequence>
<dbReference type="InterPro" id="IPR019251">
    <property type="entry name" value="DUF2231_TM"/>
</dbReference>
<accession>A0A9X2Q5U6</accession>
<evidence type="ECO:0000259" key="2">
    <source>
        <dbReference type="Pfam" id="PF09990"/>
    </source>
</evidence>
<dbReference type="RefSeq" id="WP_341481255.1">
    <property type="nucleotide sequence ID" value="NZ_JANTZO010000005.1"/>
</dbReference>
<reference evidence="3" key="1">
    <citation type="submission" date="2022-08" db="EMBL/GenBank/DDBJ databases">
        <title>Genomic Encyclopedia of Type Strains, Phase V (KMG-V): Genome sequencing to study the core and pangenomes of soil and plant-associated prokaryotes.</title>
        <authorList>
            <person name="Whitman W."/>
        </authorList>
    </citation>
    <scope>NUCLEOTIDE SEQUENCE</scope>
    <source>
        <strain evidence="3">SP3049</strain>
    </source>
</reference>
<feature type="domain" description="DUF2231" evidence="2">
    <location>
        <begin position="10"/>
        <end position="45"/>
    </location>
</feature>
<proteinExistence type="predicted"/>
<dbReference type="EMBL" id="JANUAE010000004">
    <property type="protein sequence ID" value="MCS3710001.1"/>
    <property type="molecule type" value="Genomic_DNA"/>
</dbReference>
<dbReference type="Pfam" id="PF09990">
    <property type="entry name" value="DUF2231"/>
    <property type="match status" value="1"/>
</dbReference>
<evidence type="ECO:0000313" key="3">
    <source>
        <dbReference type="EMBL" id="MCS3710001.1"/>
    </source>
</evidence>
<comment type="caution">
    <text evidence="3">The sequence shown here is derived from an EMBL/GenBank/DDBJ whole genome shotgun (WGS) entry which is preliminary data.</text>
</comment>
<keyword evidence="1" id="KW-1133">Transmembrane helix</keyword>
<feature type="non-terminal residue" evidence="3">
    <location>
        <position position="49"/>
    </location>
</feature>
<dbReference type="AlphaFoldDB" id="A0A9X2Q5U6"/>
<feature type="transmembrane region" description="Helical" evidence="1">
    <location>
        <begin position="15"/>
        <end position="36"/>
    </location>
</feature>
<protein>
    <submittedName>
        <fullName evidence="3">Membrane protein</fullName>
    </submittedName>
</protein>
<evidence type="ECO:0000313" key="4">
    <source>
        <dbReference type="Proteomes" id="UP001155057"/>
    </source>
</evidence>
<dbReference type="Proteomes" id="UP001155057">
    <property type="component" value="Unassembled WGS sequence"/>
</dbReference>
<name>A0A9X2Q5U6_9BACT</name>